<evidence type="ECO:0000256" key="5">
    <source>
        <dbReference type="ARBA" id="ARBA00022927"/>
    </source>
</evidence>
<dbReference type="EMBL" id="CP030103">
    <property type="protein sequence ID" value="AWX42820.1"/>
    <property type="molecule type" value="Genomic_DNA"/>
</dbReference>
<evidence type="ECO:0000256" key="9">
    <source>
        <dbReference type="RuleBase" id="RU365087"/>
    </source>
</evidence>
<keyword evidence="9" id="KW-1003">Cell membrane</keyword>
<dbReference type="KEGG" id="mclo:DK849_01950"/>
<dbReference type="OrthoDB" id="401188at2"/>
<evidence type="ECO:0000256" key="4">
    <source>
        <dbReference type="ARBA" id="ARBA00022692"/>
    </source>
</evidence>
<keyword evidence="3 9" id="KW-0813">Transport</keyword>
<organism evidence="10 11">
    <name type="scientific">Metamycoplasma cloacale</name>
    <dbReference type="NCBI Taxonomy" id="92401"/>
    <lineage>
        <taxon>Bacteria</taxon>
        <taxon>Bacillati</taxon>
        <taxon>Mycoplasmatota</taxon>
        <taxon>Mycoplasmoidales</taxon>
        <taxon>Metamycoplasmataceae</taxon>
        <taxon>Metamycoplasma</taxon>
    </lineage>
</organism>
<comment type="function">
    <text evidence="9">Involved in protein export. Participates in an early event of protein translocation.</text>
</comment>
<keyword evidence="11" id="KW-1185">Reference proteome</keyword>
<evidence type="ECO:0000313" key="10">
    <source>
        <dbReference type="EMBL" id="AWX42820.1"/>
    </source>
</evidence>
<dbReference type="GO" id="GO:0015450">
    <property type="term" value="F:protein-transporting ATPase activity"/>
    <property type="evidence" value="ECO:0007669"/>
    <property type="project" value="UniProtKB-UniRule"/>
</dbReference>
<dbReference type="Proteomes" id="UP000249865">
    <property type="component" value="Chromosome"/>
</dbReference>
<comment type="similarity">
    <text evidence="2 9">Belongs to the SecG family.</text>
</comment>
<dbReference type="GO" id="GO:0005886">
    <property type="term" value="C:plasma membrane"/>
    <property type="evidence" value="ECO:0007669"/>
    <property type="project" value="UniProtKB-SubCell"/>
</dbReference>
<evidence type="ECO:0000256" key="7">
    <source>
        <dbReference type="ARBA" id="ARBA00023010"/>
    </source>
</evidence>
<keyword evidence="4 9" id="KW-0812">Transmembrane</keyword>
<gene>
    <name evidence="10" type="primary">secG</name>
    <name evidence="10" type="ORF">DK849_01950</name>
</gene>
<evidence type="ECO:0000256" key="1">
    <source>
        <dbReference type="ARBA" id="ARBA00004141"/>
    </source>
</evidence>
<feature type="transmembrane region" description="Helical" evidence="9">
    <location>
        <begin position="6"/>
        <end position="26"/>
    </location>
</feature>
<dbReference type="InterPro" id="IPR004692">
    <property type="entry name" value="SecG"/>
</dbReference>
<reference evidence="11" key="1">
    <citation type="submission" date="2018-06" db="EMBL/GenBank/DDBJ databases">
        <title>Complete genome sequences of Mycoplasma anatis, M. anseris and M. cloacale type strains.</title>
        <authorList>
            <person name="Grozner D."/>
            <person name="Forro B."/>
            <person name="Sulyok K.M."/>
            <person name="Marton S."/>
            <person name="Kreizinger Z."/>
            <person name="Banyai K."/>
            <person name="Gyuranecz M."/>
        </authorList>
    </citation>
    <scope>NUCLEOTIDE SEQUENCE [LARGE SCALE GENOMIC DNA]</scope>
    <source>
        <strain evidence="11">NCTC 10199</strain>
    </source>
</reference>
<comment type="subcellular location">
    <subcellularLocation>
        <location evidence="9">Cell membrane</location>
        <topology evidence="9">Multi-pass membrane protein</topology>
    </subcellularLocation>
    <subcellularLocation>
        <location evidence="1">Membrane</location>
        <topology evidence="1">Multi-pass membrane protein</topology>
    </subcellularLocation>
</comment>
<evidence type="ECO:0000256" key="6">
    <source>
        <dbReference type="ARBA" id="ARBA00022989"/>
    </source>
</evidence>
<evidence type="ECO:0000313" key="11">
    <source>
        <dbReference type="Proteomes" id="UP000249865"/>
    </source>
</evidence>
<evidence type="ECO:0000256" key="8">
    <source>
        <dbReference type="ARBA" id="ARBA00023136"/>
    </source>
</evidence>
<keyword evidence="7 9" id="KW-0811">Translocation</keyword>
<dbReference type="GO" id="GO:0009306">
    <property type="term" value="P:protein secretion"/>
    <property type="evidence" value="ECO:0007669"/>
    <property type="project" value="UniProtKB-UniRule"/>
</dbReference>
<keyword evidence="8 9" id="KW-0472">Membrane</keyword>
<dbReference type="RefSeq" id="WP_029330263.1">
    <property type="nucleotide sequence ID" value="NZ_CP030103.1"/>
</dbReference>
<dbReference type="NCBIfam" id="TIGR00810">
    <property type="entry name" value="secG"/>
    <property type="match status" value="1"/>
</dbReference>
<keyword evidence="6 9" id="KW-1133">Transmembrane helix</keyword>
<accession>A0A2Z4LM82</accession>
<sequence>MKAGSLAIIIILLIISFVIIFVSLLMSPDNNSFSGALVGSGDLDLFKVSKERGIKKVLKWSMLSLGLLLFILCIVLRVLIQSI</sequence>
<protein>
    <recommendedName>
        <fullName evidence="9">Protein-export membrane protein SecG</fullName>
    </recommendedName>
</protein>
<keyword evidence="5 9" id="KW-0653">Protein transport</keyword>
<evidence type="ECO:0000256" key="3">
    <source>
        <dbReference type="ARBA" id="ARBA00022448"/>
    </source>
</evidence>
<dbReference type="AlphaFoldDB" id="A0A2Z4LM82"/>
<dbReference type="Pfam" id="PF03840">
    <property type="entry name" value="SecG"/>
    <property type="match status" value="1"/>
</dbReference>
<name>A0A2Z4LM82_9BACT</name>
<evidence type="ECO:0000256" key="2">
    <source>
        <dbReference type="ARBA" id="ARBA00008445"/>
    </source>
</evidence>
<proteinExistence type="inferred from homology"/>
<feature type="transmembrane region" description="Helical" evidence="9">
    <location>
        <begin position="57"/>
        <end position="80"/>
    </location>
</feature>